<evidence type="ECO:0000256" key="5">
    <source>
        <dbReference type="SAM" id="MobiDB-lite"/>
    </source>
</evidence>
<evidence type="ECO:0000259" key="7">
    <source>
        <dbReference type="Pfam" id="PF06958"/>
    </source>
</evidence>
<keyword evidence="10" id="KW-1185">Reference proteome</keyword>
<comment type="caution">
    <text evidence="9">The sequence shown here is derived from an EMBL/GenBank/DDBJ whole genome shotgun (WGS) entry which is preliminary data.</text>
</comment>
<dbReference type="InterPro" id="IPR016128">
    <property type="entry name" value="Pyosin/cloacin_T_dom"/>
</dbReference>
<name>A0ABP2E9N7_YERMW</name>
<feature type="domain" description="Pyosin/cloacin translocation" evidence="6">
    <location>
        <begin position="32"/>
        <end position="317"/>
    </location>
</feature>
<feature type="compositionally biased region" description="Polar residues" evidence="5">
    <location>
        <begin position="1"/>
        <end position="10"/>
    </location>
</feature>
<keyword evidence="1" id="KW-0929">Antimicrobial</keyword>
<evidence type="ECO:0000256" key="4">
    <source>
        <dbReference type="SAM" id="Coils"/>
    </source>
</evidence>
<protein>
    <submittedName>
        <fullName evidence="9">Uncharacterized protein</fullName>
    </submittedName>
</protein>
<dbReference type="Pfam" id="PF06958">
    <property type="entry name" value="Pyocin_S"/>
    <property type="match status" value="1"/>
</dbReference>
<feature type="domain" description="Colicin E3-like ribonuclease" evidence="8">
    <location>
        <begin position="667"/>
        <end position="750"/>
    </location>
</feature>
<dbReference type="EMBL" id="AALD02000048">
    <property type="protein sequence ID" value="EEQ09147.1"/>
    <property type="molecule type" value="Genomic_DNA"/>
</dbReference>
<reference evidence="9" key="1">
    <citation type="submission" date="2008-12" db="EMBL/GenBank/DDBJ databases">
        <title>Annotation of the Yersinia mollaretii ATCC 43969 genome.</title>
        <authorList>
            <person name="Read T.D."/>
            <person name="Akmal A."/>
            <person name="Bishop-Lilly K."/>
            <person name="Chen P.E."/>
            <person name="Cook C."/>
            <person name="Kiley M.P."/>
            <person name="Lentz S."/>
            <person name="Mateczun A."/>
            <person name="Nagarajan N."/>
            <person name="Nolan N."/>
            <person name="Osborne B.I."/>
            <person name="Pop M."/>
            <person name="Sozhamannan S."/>
            <person name="Stewart A.C."/>
            <person name="Sulakvelidze A."/>
            <person name="Thomason B."/>
            <person name="Willner K."/>
            <person name="Zwick M.E."/>
        </authorList>
    </citation>
    <scope>NUCLEOTIDE SEQUENCE [LARGE SCALE GENOMIC DNA]</scope>
    <source>
        <strain evidence="9">ATCC 43969</strain>
    </source>
</reference>
<dbReference type="SUPFAM" id="SSF69369">
    <property type="entry name" value="Cloacin translocation domain"/>
    <property type="match status" value="2"/>
</dbReference>
<dbReference type="PRINTS" id="PR01295">
    <property type="entry name" value="CLOACIN"/>
</dbReference>
<proteinExistence type="predicted"/>
<dbReference type="RefSeq" id="WP_004876982.1">
    <property type="nucleotide sequence ID" value="NZ_AALD02000048.1"/>
</dbReference>
<evidence type="ECO:0000313" key="9">
    <source>
        <dbReference type="EMBL" id="EEQ09147.1"/>
    </source>
</evidence>
<dbReference type="InterPro" id="IPR024575">
    <property type="entry name" value="Cloacin_colicin"/>
</dbReference>
<dbReference type="Proteomes" id="UP000003027">
    <property type="component" value="Unassembled WGS sequence"/>
</dbReference>
<feature type="domain" description="Pyosin/cloacin translocation" evidence="7">
    <location>
        <begin position="519"/>
        <end position="651"/>
    </location>
</feature>
<evidence type="ECO:0000259" key="6">
    <source>
        <dbReference type="Pfam" id="PF03515"/>
    </source>
</evidence>
<evidence type="ECO:0000313" key="10">
    <source>
        <dbReference type="Proteomes" id="UP000003027"/>
    </source>
</evidence>
<feature type="compositionally biased region" description="Gly residues" evidence="5">
    <location>
        <begin position="12"/>
        <end position="26"/>
    </location>
</feature>
<dbReference type="InterPro" id="IPR036725">
    <property type="entry name" value="ColE3_ribonuclease_sf"/>
</dbReference>
<dbReference type="InterPro" id="IPR009105">
    <property type="entry name" value="Colicin_E3_ribonuclease"/>
</dbReference>
<dbReference type="InterPro" id="IPR036302">
    <property type="entry name" value="Pyosin/cloacin_T_dom_sf"/>
</dbReference>
<keyword evidence="3" id="KW-0078">Bacteriocin</keyword>
<evidence type="ECO:0000259" key="8">
    <source>
        <dbReference type="Pfam" id="PF09000"/>
    </source>
</evidence>
<dbReference type="SUPFAM" id="SSF63840">
    <property type="entry name" value="Ribonuclease domain of colicin E3"/>
    <property type="match status" value="1"/>
</dbReference>
<dbReference type="Gene3D" id="3.10.380.10">
    <property type="entry name" value="Colicin E3-like ribonuclease domain"/>
    <property type="match status" value="1"/>
</dbReference>
<feature type="region of interest" description="Disordered" evidence="5">
    <location>
        <begin position="1"/>
        <end position="79"/>
    </location>
</feature>
<sequence length="753" mass="80912">MGEGHSNVTGHGSRGPTGGVKGGPTGGSSHNSNRGSGWGTSNTPYGKVHHYSPSQFGNSNRGGGRGGNNPSQNVGHAPSLAQRPDMQAYMAVGGVPAVITLIDGGWGITLSRLSVVAAFVESNLARIGSWAMRTSPIGVVVMGMMPSSIAPDPPMGNYFTTPVLPADRVTDIPKETLKTVDEVAVNVRISDVTQEGVQQAVLIKNPTVTQRVPVVKAVPTATPNVYTAPVPGVTPIHINVVESIEPSHQTQPTVAGKPTATPVENAPIKAVTSPSGRHTHDAIIVFPETSGIEPLYISMIRIVSTHELREEARREREAAEVAERQRIENERLAAEMAERQRIENERLAAEAVKAHARQQEATRQDTYSLPAYSMGSYYPPGLAVAGKGSITLGQEVTQGLIDSLRMALVRLDAVAATPVAGPMAVTVAAAFNPLKEEGESFRPLGWDRLPLASTLRLINYLVADPIAAAAVSAVVTAAFNPLMAGEGSTRPSDWDRPRLAGAIPLHSMWLSHGSWSARRADIELPVRMLITDTDGLMEAHAVKTGVGGVSAKVKLVGAQYDAAKGAYTFTTDNVPPRTFMFTPVTPPGTDISPVLPQPISVPVTPLHTGEIVIRHAVIHTVFPQPALEEQDFHDYVIWFPADSGLEPVYVYFNKPRKGVAEAGHDYHPAPKTEDITGFINLNRSKRKTPKQGGSGKRERWIDQKGRKIYEWDSQHGELEGYRVSDGQHLGAFDYKTGTQLKPADANRNIKKYL</sequence>
<accession>A0ABP2E9N7</accession>
<evidence type="ECO:0000256" key="1">
    <source>
        <dbReference type="ARBA" id="ARBA00022529"/>
    </source>
</evidence>
<evidence type="ECO:0000256" key="3">
    <source>
        <dbReference type="ARBA" id="ARBA00023048"/>
    </source>
</evidence>
<keyword evidence="4" id="KW-0175">Coiled coil</keyword>
<keyword evidence="2" id="KW-0044">Antibiotic</keyword>
<gene>
    <name evidence="9" type="ORF">ymoll0001_37960</name>
</gene>
<dbReference type="Pfam" id="PF03515">
    <property type="entry name" value="Cloacin"/>
    <property type="match status" value="1"/>
</dbReference>
<feature type="coiled-coil region" evidence="4">
    <location>
        <begin position="305"/>
        <end position="359"/>
    </location>
</feature>
<evidence type="ECO:0000256" key="2">
    <source>
        <dbReference type="ARBA" id="ARBA00023022"/>
    </source>
</evidence>
<dbReference type="GeneID" id="57917012"/>
<dbReference type="Pfam" id="PF09000">
    <property type="entry name" value="Cytotoxic"/>
    <property type="match status" value="1"/>
</dbReference>
<organism evidence="9 10">
    <name type="scientific">Yersinia mollaretii (strain ATCC 43969 / DSM 18520 / CIP 103324 / CNY 7263 / WAIP 204)</name>
    <dbReference type="NCBI Taxonomy" id="349967"/>
    <lineage>
        <taxon>Bacteria</taxon>
        <taxon>Pseudomonadati</taxon>
        <taxon>Pseudomonadota</taxon>
        <taxon>Gammaproteobacteria</taxon>
        <taxon>Enterobacterales</taxon>
        <taxon>Yersiniaceae</taxon>
        <taxon>Yersinia</taxon>
    </lineage>
</organism>